<dbReference type="SMART" id="SM00108">
    <property type="entry name" value="B_lectin"/>
    <property type="match status" value="2"/>
</dbReference>
<dbReference type="AlphaFoldDB" id="Q38787"/>
<name>Q38787_ALLSA</name>
<keyword evidence="2 5" id="KW-0430">Lectin</keyword>
<dbReference type="PROSITE" id="PS50927">
    <property type="entry name" value="BULB_LECTIN"/>
    <property type="match status" value="2"/>
</dbReference>
<protein>
    <submittedName>
        <fullName evidence="5">I lectin</fullName>
    </submittedName>
</protein>
<reference evidence="5" key="1">
    <citation type="journal article" date="1992" name="Eur. J. Biochem.">
        <title>The closely related homomeric and heterodimeric mannose-binding lectins from garlic are encoded by one-domain and two-domain lectin genes, respectively.</title>
        <authorList>
            <person name="van Damme E.J.M."/>
            <person name="Smeets K."/>
            <person name="Torrekens S."/>
            <person name="Van Leuven F."/>
            <person name="Goldstein I.J."/>
            <person name="Peumans W.J."/>
        </authorList>
    </citation>
    <scope>NUCLEOTIDE SEQUENCE</scope>
    <source>
        <tissue evidence="5">Bulb</tissue>
    </source>
</reference>
<dbReference type="CDD" id="cd00028">
    <property type="entry name" value="B_lectin"/>
    <property type="match status" value="2"/>
</dbReference>
<dbReference type="PIR" id="S23494">
    <property type="entry name" value="S23494"/>
</dbReference>
<evidence type="ECO:0000259" key="4">
    <source>
        <dbReference type="PROSITE" id="PS50927"/>
    </source>
</evidence>
<dbReference type="Gene3D" id="2.90.10.10">
    <property type="entry name" value="Bulb-type lectin domain"/>
    <property type="match status" value="2"/>
</dbReference>
<dbReference type="GO" id="GO:0030246">
    <property type="term" value="F:carbohydrate binding"/>
    <property type="evidence" value="ECO:0007669"/>
    <property type="project" value="UniProtKB-KW"/>
</dbReference>
<feature type="domain" description="Bulb-type lectin" evidence="4">
    <location>
        <begin position="187"/>
        <end position="296"/>
    </location>
</feature>
<feature type="domain" description="Bulb-type lectin" evidence="4">
    <location>
        <begin position="37"/>
        <end position="146"/>
    </location>
</feature>
<dbReference type="InterPro" id="IPR001480">
    <property type="entry name" value="Bulb-type_lectin_dom"/>
</dbReference>
<keyword evidence="3" id="KW-1015">Disulfide bond</keyword>
<evidence type="ECO:0000256" key="3">
    <source>
        <dbReference type="ARBA" id="ARBA00023157"/>
    </source>
</evidence>
<sequence length="313" mass="33984">KAHEKERMGRNTPSAKLMSIAAVAAILTILASTCMARNLLTNGEGLYAGQSLNVEPYHFIMQEDCNLVLYDHSTAVWATNTDIPGKKECRAVLQSDGNFVVYDADGRPLWASHSVRGNGNYVLVLQEDGNVVIYGSDIWSTGTYVKAARGPVVVAMNGTVDGGSLIRPVIVNKNHVPVIRKVGTLSRNILRNDEGLYAGQSLDVEPYHFIMHEDCNLVLYDHSTAVWASNTDIPGKKGCKAVLQSDGNFVVYDAEGRSLWASHSVRGNGNYVLVLQEDGNVVIYGSDIWSTDTYRKSARGPVIRKVGTLAGAA</sequence>
<evidence type="ECO:0000256" key="1">
    <source>
        <dbReference type="ARBA" id="ARBA00022729"/>
    </source>
</evidence>
<dbReference type="EMBL" id="M85174">
    <property type="protein sequence ID" value="AAA32646.1"/>
    <property type="molecule type" value="mRNA"/>
</dbReference>
<dbReference type="SUPFAM" id="SSF51110">
    <property type="entry name" value="alpha-D-mannose-specific plant lectins"/>
    <property type="match status" value="2"/>
</dbReference>
<organism evidence="5">
    <name type="scientific">Allium sativum</name>
    <name type="common">Garlic</name>
    <dbReference type="NCBI Taxonomy" id="4682"/>
    <lineage>
        <taxon>Eukaryota</taxon>
        <taxon>Viridiplantae</taxon>
        <taxon>Streptophyta</taxon>
        <taxon>Embryophyta</taxon>
        <taxon>Tracheophyta</taxon>
        <taxon>Spermatophyta</taxon>
        <taxon>Magnoliopsida</taxon>
        <taxon>Liliopsida</taxon>
        <taxon>Asparagales</taxon>
        <taxon>Amaryllidaceae</taxon>
        <taxon>Allioideae</taxon>
        <taxon>Allieae</taxon>
        <taxon>Allium</taxon>
    </lineage>
</organism>
<dbReference type="GO" id="GO:0051707">
    <property type="term" value="P:response to other organism"/>
    <property type="evidence" value="ECO:0007669"/>
    <property type="project" value="UniProtKB-ARBA"/>
</dbReference>
<proteinExistence type="evidence at transcript level"/>
<gene>
    <name evidence="5" type="primary">LECASAI1</name>
</gene>
<feature type="non-terminal residue" evidence="5">
    <location>
        <position position="1"/>
    </location>
</feature>
<keyword evidence="1" id="KW-0732">Signal</keyword>
<accession>Q38787</accession>
<evidence type="ECO:0000256" key="2">
    <source>
        <dbReference type="ARBA" id="ARBA00022734"/>
    </source>
</evidence>
<dbReference type="InterPro" id="IPR036426">
    <property type="entry name" value="Bulb-type_lectin_dom_sf"/>
</dbReference>
<evidence type="ECO:0000313" key="5">
    <source>
        <dbReference type="EMBL" id="AAA32646.1"/>
    </source>
</evidence>
<dbReference type="FunFam" id="2.90.10.10:FF:000040">
    <property type="entry name" value="Mannose-binding lectin"/>
    <property type="match status" value="2"/>
</dbReference>